<dbReference type="OrthoDB" id="10254310at2759"/>
<feature type="region of interest" description="Disordered" evidence="6">
    <location>
        <begin position="740"/>
        <end position="783"/>
    </location>
</feature>
<dbReference type="GO" id="GO:0030117">
    <property type="term" value="C:membrane coat"/>
    <property type="evidence" value="ECO:0007669"/>
    <property type="project" value="InterPro"/>
</dbReference>
<evidence type="ECO:0000313" key="9">
    <source>
        <dbReference type="Proteomes" id="UP000191024"/>
    </source>
</evidence>
<keyword evidence="9" id="KW-1185">Reference proteome</keyword>
<evidence type="ECO:0000256" key="2">
    <source>
        <dbReference type="ARBA" id="ARBA00006613"/>
    </source>
</evidence>
<feature type="region of interest" description="Disordered" evidence="6">
    <location>
        <begin position="693"/>
        <end position="717"/>
    </location>
</feature>
<sequence length="783" mass="87971">MVDSISRITSALESAKEMTLEAAAIAQSKLGESSYQRYSQRISPQSLPNLLNSRNPREVKDGMKRVVSVMASGDEGAALEGYFADVVKNITSNDVKIKRLVAVYLQRFAERDPNLALLSINSIQKSISDSNPEVRSLSLKALSDIRVPALYPIILHSIKKSMTDACADVRSTVALALLKIYREQGDEVADDVLPLTQDLLSDADPQVVSAAILLFKEAFPKKLELLHGHFRRFCEILPQLSEWAQVSMIELLIRYCKEFLPRPQIIDSSNPSSVILLPSLYNTIPFAIYDVSLDPDLELFLDAARNLRHSANAALIVSIGKAFFYLSPPLSFKNSKISTALANLITTSEQTGLKVVILQCILVFCSRDPTLFQAYIKRFFVFPSDDAMAAVTKIKILSFLLTLQNAKEVASEIKFIILNDSRDTVIQEALNALAMCSRLSQSWSNHITRWLLKYMGNENTMRAMDAYVNVIRSLIQTDPKSHLNTMMGLSEILFNHENLSATAKAGIIWLFGEFSEIEFSICPDVLRRFIQTFSSEGREARMQIVLLAAKLLSRDIDNFKNSEEDDKEYDFGASRLSQMFNAVLYLAKFDDDFDIRDRARLLSSLFENNRQVIASLLLQVPKVAPVGMKTTESSEMDDIMQFSALGLDSDIEDYFTRIEWSVNLGEYDSSVREPVPLKDYSRLKTSFSSKTYFGSSTPERTTKGVSHESSFSQNTLTTTTGRKYKLQSLDEFFSDVPAEKPKVKRIVVEEESSNEDDDTETSDDEDDEDDDDDVSEDAESEND</sequence>
<keyword evidence="5" id="KW-0472">Membrane</keyword>
<name>A0A1G4K4G4_9SACH</name>
<dbReference type="Pfam" id="PF01602">
    <property type="entry name" value="Adaptin_N"/>
    <property type="match status" value="1"/>
</dbReference>
<evidence type="ECO:0000256" key="6">
    <source>
        <dbReference type="SAM" id="MobiDB-lite"/>
    </source>
</evidence>
<dbReference type="STRING" id="1230905.A0A1G4K4G4"/>
<proteinExistence type="inferred from homology"/>
<dbReference type="GO" id="GO:0006886">
    <property type="term" value="P:intracellular protein transport"/>
    <property type="evidence" value="ECO:0007669"/>
    <property type="project" value="InterPro"/>
</dbReference>
<reference evidence="9" key="1">
    <citation type="submission" date="2016-03" db="EMBL/GenBank/DDBJ databases">
        <authorList>
            <person name="Devillers H."/>
        </authorList>
    </citation>
    <scope>NUCLEOTIDE SEQUENCE [LARGE SCALE GENOMIC DNA]</scope>
</reference>
<protein>
    <submittedName>
        <fullName evidence="8">LAMI_0F15588g1_1</fullName>
    </submittedName>
</protein>
<evidence type="ECO:0000313" key="8">
    <source>
        <dbReference type="EMBL" id="SCU98624.1"/>
    </source>
</evidence>
<feature type="compositionally biased region" description="Polar residues" evidence="6">
    <location>
        <begin position="707"/>
        <end position="717"/>
    </location>
</feature>
<dbReference type="Proteomes" id="UP000191024">
    <property type="component" value="Chromosome F"/>
</dbReference>
<dbReference type="GO" id="GO:0012505">
    <property type="term" value="C:endomembrane system"/>
    <property type="evidence" value="ECO:0007669"/>
    <property type="project" value="UniProtKB-SubCell"/>
</dbReference>
<dbReference type="GO" id="GO:0016192">
    <property type="term" value="P:vesicle-mediated transport"/>
    <property type="evidence" value="ECO:0007669"/>
    <property type="project" value="InterPro"/>
</dbReference>
<gene>
    <name evidence="8" type="ORF">LAMI_0F15588G</name>
</gene>
<feature type="domain" description="Clathrin/coatomer adaptor adaptin-like N-terminal" evidence="7">
    <location>
        <begin position="40"/>
        <end position="608"/>
    </location>
</feature>
<evidence type="ECO:0000256" key="1">
    <source>
        <dbReference type="ARBA" id="ARBA00004308"/>
    </source>
</evidence>
<dbReference type="InterPro" id="IPR002553">
    <property type="entry name" value="Clathrin/coatomer_adapt-like_N"/>
</dbReference>
<dbReference type="InterPro" id="IPR016024">
    <property type="entry name" value="ARM-type_fold"/>
</dbReference>
<comment type="similarity">
    <text evidence="2">Belongs to the adaptor complexes large subunit family.</text>
</comment>
<dbReference type="InterPro" id="IPR026739">
    <property type="entry name" value="AP_beta"/>
</dbReference>
<dbReference type="EMBL" id="LT598467">
    <property type="protein sequence ID" value="SCU98624.1"/>
    <property type="molecule type" value="Genomic_DNA"/>
</dbReference>
<evidence type="ECO:0000256" key="5">
    <source>
        <dbReference type="ARBA" id="ARBA00023136"/>
    </source>
</evidence>
<feature type="compositionally biased region" description="Acidic residues" evidence="6">
    <location>
        <begin position="749"/>
        <end position="783"/>
    </location>
</feature>
<dbReference type="Gene3D" id="1.25.10.10">
    <property type="entry name" value="Leucine-rich Repeat Variant"/>
    <property type="match status" value="1"/>
</dbReference>
<dbReference type="PANTHER" id="PTHR11134">
    <property type="entry name" value="ADAPTOR COMPLEX SUBUNIT BETA FAMILY MEMBER"/>
    <property type="match status" value="1"/>
</dbReference>
<keyword evidence="4" id="KW-0653">Protein transport</keyword>
<keyword evidence="3" id="KW-0813">Transport</keyword>
<organism evidence="8 9">
    <name type="scientific">Lachancea mirantina</name>
    <dbReference type="NCBI Taxonomy" id="1230905"/>
    <lineage>
        <taxon>Eukaryota</taxon>
        <taxon>Fungi</taxon>
        <taxon>Dikarya</taxon>
        <taxon>Ascomycota</taxon>
        <taxon>Saccharomycotina</taxon>
        <taxon>Saccharomycetes</taxon>
        <taxon>Saccharomycetales</taxon>
        <taxon>Saccharomycetaceae</taxon>
        <taxon>Lachancea</taxon>
    </lineage>
</organism>
<evidence type="ECO:0000256" key="3">
    <source>
        <dbReference type="ARBA" id="ARBA00022448"/>
    </source>
</evidence>
<evidence type="ECO:0000256" key="4">
    <source>
        <dbReference type="ARBA" id="ARBA00022927"/>
    </source>
</evidence>
<evidence type="ECO:0000259" key="7">
    <source>
        <dbReference type="Pfam" id="PF01602"/>
    </source>
</evidence>
<accession>A0A1G4K4G4</accession>
<dbReference type="AlphaFoldDB" id="A0A1G4K4G4"/>
<dbReference type="SUPFAM" id="SSF48371">
    <property type="entry name" value="ARM repeat"/>
    <property type="match status" value="1"/>
</dbReference>
<comment type="subcellular location">
    <subcellularLocation>
        <location evidence="1">Endomembrane system</location>
    </subcellularLocation>
</comment>
<dbReference type="InterPro" id="IPR011989">
    <property type="entry name" value="ARM-like"/>
</dbReference>